<dbReference type="AlphaFoldDB" id="A0A543EXY2"/>
<dbReference type="InterPro" id="IPR020845">
    <property type="entry name" value="AMP-binding_CS"/>
</dbReference>
<proteinExistence type="inferred from homology"/>
<comment type="caution">
    <text evidence="5">The sequence shown here is derived from an EMBL/GenBank/DDBJ whole genome shotgun (WGS) entry which is preliminary data.</text>
</comment>
<dbReference type="GO" id="GO:0006631">
    <property type="term" value="P:fatty acid metabolic process"/>
    <property type="evidence" value="ECO:0007669"/>
    <property type="project" value="TreeGrafter"/>
</dbReference>
<dbReference type="RefSeq" id="WP_141812971.1">
    <property type="nucleotide sequence ID" value="NZ_VFPG01000002.1"/>
</dbReference>
<dbReference type="Pfam" id="PF13193">
    <property type="entry name" value="AMP-binding_C"/>
    <property type="match status" value="1"/>
</dbReference>
<dbReference type="PANTHER" id="PTHR43201">
    <property type="entry name" value="ACYL-COA SYNTHETASE"/>
    <property type="match status" value="1"/>
</dbReference>
<dbReference type="SUPFAM" id="SSF56801">
    <property type="entry name" value="Acetyl-CoA synthetase-like"/>
    <property type="match status" value="1"/>
</dbReference>
<dbReference type="InterPro" id="IPR045851">
    <property type="entry name" value="AMP-bd_C_sf"/>
</dbReference>
<dbReference type="GO" id="GO:0031956">
    <property type="term" value="F:medium-chain fatty acid-CoA ligase activity"/>
    <property type="evidence" value="ECO:0007669"/>
    <property type="project" value="TreeGrafter"/>
</dbReference>
<dbReference type="EMBL" id="VFPG01000002">
    <property type="protein sequence ID" value="TQM26431.1"/>
    <property type="molecule type" value="Genomic_DNA"/>
</dbReference>
<dbReference type="PANTHER" id="PTHR43201:SF5">
    <property type="entry name" value="MEDIUM-CHAIN ACYL-COA LIGASE ACSF2, MITOCHONDRIAL"/>
    <property type="match status" value="1"/>
</dbReference>
<dbReference type="InterPro" id="IPR025110">
    <property type="entry name" value="AMP-bd_C"/>
</dbReference>
<dbReference type="Gene3D" id="3.40.50.12780">
    <property type="entry name" value="N-terminal domain of ligase-like"/>
    <property type="match status" value="1"/>
</dbReference>
<dbReference type="InterPro" id="IPR042099">
    <property type="entry name" value="ANL_N_sf"/>
</dbReference>
<evidence type="ECO:0000259" key="4">
    <source>
        <dbReference type="Pfam" id="PF13193"/>
    </source>
</evidence>
<dbReference type="FunFam" id="3.30.300.30:FF:000008">
    <property type="entry name" value="2,3-dihydroxybenzoate-AMP ligase"/>
    <property type="match status" value="1"/>
</dbReference>
<evidence type="ECO:0000313" key="5">
    <source>
        <dbReference type="EMBL" id="TQM26431.1"/>
    </source>
</evidence>
<evidence type="ECO:0000256" key="2">
    <source>
        <dbReference type="ARBA" id="ARBA00022598"/>
    </source>
</evidence>
<dbReference type="InterPro" id="IPR000873">
    <property type="entry name" value="AMP-dep_synth/lig_dom"/>
</dbReference>
<comment type="similarity">
    <text evidence="1">Belongs to the ATP-dependent AMP-binding enzyme family.</text>
</comment>
<keyword evidence="6" id="KW-1185">Reference proteome</keyword>
<keyword evidence="2" id="KW-0436">Ligase</keyword>
<dbReference type="OrthoDB" id="9803968at2"/>
<protein>
    <submittedName>
        <fullName evidence="5">Long-chain acyl-CoA synthetase</fullName>
    </submittedName>
</protein>
<reference evidence="5 6" key="1">
    <citation type="submission" date="2019-06" db="EMBL/GenBank/DDBJ databases">
        <title>Sequencing the genomes of 1000 actinobacteria strains.</title>
        <authorList>
            <person name="Klenk H.-P."/>
        </authorList>
    </citation>
    <scope>NUCLEOTIDE SEQUENCE [LARGE SCALE GENOMIC DNA]</scope>
    <source>
        <strain evidence="5 6">DSM 103495</strain>
    </source>
</reference>
<sequence length="508" mass="53711">MSNLIDPIIQHAEAHPERVAIHTSSGPWSYDELLARSLRYAGLLAAHGIGAGDRVLLAAPSCPEFVVAYMGIQALGATVVPINTMSTEPEAAYYLTDAGATLAISWHEVGPAVSRAADGAGIIHLTLTTGADTDSTPLAWVIDRDPAETAAILYTSGTTGRPKGAELGVANLLAAGQIGCAVAGTSGEDRTGTALPLFHVFGQAAVMMATFTGGGSLSLLPKFTPQGLIDLLRRDKLTVMCGVPTMWNAMLHAADDADSADFATLRVAVSGGASLPGEVARAFEEKFGCTILEGYGLTETTAFGAFNDVERGGKIGSVGRVVPRLDMQIRTTDGAVCGPGEVGEIFVRGDTVFKGYRNRPDATAAALTADGWFRTGDLGVFDAEHDLRIVDRLKDMIIRGGYNVYPSEVEEVLYAHPDVVEAAVVGIPDEYYGEEVAAVVTPRSGSVLTAADLDTWTRERLSAYKIPRIIQFVEQLPKGTTGKILKRDIDRDQLRAAAPSRDAKAVRP</sequence>
<evidence type="ECO:0000313" key="6">
    <source>
        <dbReference type="Proteomes" id="UP000316331"/>
    </source>
</evidence>
<feature type="domain" description="AMP-dependent synthetase/ligase" evidence="3">
    <location>
        <begin position="10"/>
        <end position="356"/>
    </location>
</feature>
<dbReference type="Pfam" id="PF00501">
    <property type="entry name" value="AMP-binding"/>
    <property type="match status" value="1"/>
</dbReference>
<accession>A0A543EXY2</accession>
<organism evidence="5 6">
    <name type="scientific">Nocardia bhagyanarayanae</name>
    <dbReference type="NCBI Taxonomy" id="1215925"/>
    <lineage>
        <taxon>Bacteria</taxon>
        <taxon>Bacillati</taxon>
        <taxon>Actinomycetota</taxon>
        <taxon>Actinomycetes</taxon>
        <taxon>Mycobacteriales</taxon>
        <taxon>Nocardiaceae</taxon>
        <taxon>Nocardia</taxon>
    </lineage>
</organism>
<feature type="domain" description="AMP-binding enzyme C-terminal" evidence="4">
    <location>
        <begin position="408"/>
        <end position="483"/>
    </location>
</feature>
<dbReference type="Proteomes" id="UP000316331">
    <property type="component" value="Unassembled WGS sequence"/>
</dbReference>
<dbReference type="Gene3D" id="3.30.300.30">
    <property type="match status" value="1"/>
</dbReference>
<gene>
    <name evidence="5" type="ORF">FB390_6624</name>
</gene>
<dbReference type="PROSITE" id="PS00455">
    <property type="entry name" value="AMP_BINDING"/>
    <property type="match status" value="1"/>
</dbReference>
<evidence type="ECO:0000259" key="3">
    <source>
        <dbReference type="Pfam" id="PF00501"/>
    </source>
</evidence>
<evidence type="ECO:0000256" key="1">
    <source>
        <dbReference type="ARBA" id="ARBA00006432"/>
    </source>
</evidence>
<name>A0A543EXY2_9NOCA</name>